<evidence type="ECO:0000313" key="1">
    <source>
        <dbReference type="EMBL" id="NIE49621.1"/>
    </source>
</evidence>
<name>A0A6G5AF41_RHIMP</name>
<organism evidence="1">
    <name type="scientific">Rhipicephalus microplus</name>
    <name type="common">Cattle tick</name>
    <name type="synonym">Boophilus microplus</name>
    <dbReference type="NCBI Taxonomy" id="6941"/>
    <lineage>
        <taxon>Eukaryota</taxon>
        <taxon>Metazoa</taxon>
        <taxon>Ecdysozoa</taxon>
        <taxon>Arthropoda</taxon>
        <taxon>Chelicerata</taxon>
        <taxon>Arachnida</taxon>
        <taxon>Acari</taxon>
        <taxon>Parasitiformes</taxon>
        <taxon>Ixodida</taxon>
        <taxon>Ixodoidea</taxon>
        <taxon>Ixodidae</taxon>
        <taxon>Rhipicephalinae</taxon>
        <taxon>Rhipicephalus</taxon>
        <taxon>Boophilus</taxon>
    </lineage>
</organism>
<dbReference type="AlphaFoldDB" id="A0A6G5AF41"/>
<proteinExistence type="predicted"/>
<accession>A0A6G5AF41</accession>
<dbReference type="EMBL" id="GIKN01007348">
    <property type="protein sequence ID" value="NIE49621.1"/>
    <property type="molecule type" value="Transcribed_RNA"/>
</dbReference>
<reference evidence="1" key="1">
    <citation type="submission" date="2020-03" db="EMBL/GenBank/DDBJ databases">
        <title>A transcriptome and proteome of the tick Rhipicephalus microplus shaped by the genetic composition of its hosts and developmental stage.</title>
        <authorList>
            <person name="Garcia G.R."/>
            <person name="Ribeiro J.M.C."/>
            <person name="Maruyama S.R."/>
            <person name="Gardinasse L.G."/>
            <person name="Nelson K."/>
            <person name="Ferreira B.R."/>
            <person name="Andrade T.G."/>
            <person name="Santos I.K.F.M."/>
        </authorList>
    </citation>
    <scope>NUCLEOTIDE SEQUENCE</scope>
    <source>
        <strain evidence="1">NSGR</strain>
        <tissue evidence="1">Salivary glands</tissue>
    </source>
</reference>
<protein>
    <submittedName>
        <fullName evidence="1">Uncharacterized protein</fullName>
    </submittedName>
</protein>
<sequence length="121" mass="13902">MFLSVVCSVHVVVCYQPSQRSVLLNCIKFVQTSSMPQSSSCVWQSDGKNQLCTYCMHLCAYSLRLIYEYFVAVGCHQVPLLNTTELRSNVSKKSTYSDVYSISQFGYFYFILCLLFRCLHC</sequence>